<keyword evidence="4" id="KW-1185">Reference proteome</keyword>
<accession>A0ABW7YI09</accession>
<sequence>MSTTHVAHGSLISLAASLALLTAGCSGTADGAEAGGCRENGGWSARDEARWLRPSVSFPGATADGSAADEAAAVVIRPSDTDDGGPLCEPVTVQVEFWELTATTSGTEMTSALRYQLATDGTEDRGIGFPPGLSAGERGACTGVLMAAYAGARLSETELPEEIGRSASTGSEDVRFRTDRIGMYRLLPPSDPEACDADGEPTTAPPATPMPWGSNHP</sequence>
<evidence type="ECO:0000256" key="1">
    <source>
        <dbReference type="SAM" id="MobiDB-lite"/>
    </source>
</evidence>
<comment type="caution">
    <text evidence="3">The sequence shown here is derived from an EMBL/GenBank/DDBJ whole genome shotgun (WGS) entry which is preliminary data.</text>
</comment>
<dbReference type="RefSeq" id="WP_398663236.1">
    <property type="nucleotide sequence ID" value="NZ_JBITDC010000038.1"/>
</dbReference>
<feature type="chain" id="PRO_5046363128" description="Lipoprotein" evidence="2">
    <location>
        <begin position="32"/>
        <end position="217"/>
    </location>
</feature>
<dbReference type="EMBL" id="JBITDC010000038">
    <property type="protein sequence ID" value="MFI5682057.1"/>
    <property type="molecule type" value="Genomic_DNA"/>
</dbReference>
<evidence type="ECO:0000256" key="2">
    <source>
        <dbReference type="SAM" id="SignalP"/>
    </source>
</evidence>
<evidence type="ECO:0008006" key="5">
    <source>
        <dbReference type="Google" id="ProtNLM"/>
    </source>
</evidence>
<proteinExistence type="predicted"/>
<name>A0ABW7YI09_STRCE</name>
<organism evidence="3 4">
    <name type="scientific">Streptomyces cellulosae</name>
    <dbReference type="NCBI Taxonomy" id="1968"/>
    <lineage>
        <taxon>Bacteria</taxon>
        <taxon>Bacillati</taxon>
        <taxon>Actinomycetota</taxon>
        <taxon>Actinomycetes</taxon>
        <taxon>Kitasatosporales</taxon>
        <taxon>Streptomycetaceae</taxon>
        <taxon>Streptomyces</taxon>
    </lineage>
</organism>
<keyword evidence="2" id="KW-0732">Signal</keyword>
<evidence type="ECO:0000313" key="4">
    <source>
        <dbReference type="Proteomes" id="UP001612415"/>
    </source>
</evidence>
<gene>
    <name evidence="3" type="ORF">ACIA8P_47260</name>
</gene>
<dbReference type="Proteomes" id="UP001612415">
    <property type="component" value="Unassembled WGS sequence"/>
</dbReference>
<feature type="signal peptide" evidence="2">
    <location>
        <begin position="1"/>
        <end position="31"/>
    </location>
</feature>
<feature type="region of interest" description="Disordered" evidence="1">
    <location>
        <begin position="186"/>
        <end position="217"/>
    </location>
</feature>
<evidence type="ECO:0000313" key="3">
    <source>
        <dbReference type="EMBL" id="MFI5682057.1"/>
    </source>
</evidence>
<reference evidence="3 4" key="1">
    <citation type="submission" date="2024-10" db="EMBL/GenBank/DDBJ databases">
        <title>The Natural Products Discovery Center: Release of the First 8490 Sequenced Strains for Exploring Actinobacteria Biosynthetic Diversity.</title>
        <authorList>
            <person name="Kalkreuter E."/>
            <person name="Kautsar S.A."/>
            <person name="Yang D."/>
            <person name="Bader C.D."/>
            <person name="Teijaro C.N."/>
            <person name="Fluegel L."/>
            <person name="Davis C.M."/>
            <person name="Simpson J.R."/>
            <person name="Lauterbach L."/>
            <person name="Steele A.D."/>
            <person name="Gui C."/>
            <person name="Meng S."/>
            <person name="Li G."/>
            <person name="Viehrig K."/>
            <person name="Ye F."/>
            <person name="Su P."/>
            <person name="Kiefer A.F."/>
            <person name="Nichols A."/>
            <person name="Cepeda A.J."/>
            <person name="Yan W."/>
            <person name="Fan B."/>
            <person name="Jiang Y."/>
            <person name="Adhikari A."/>
            <person name="Zheng C.-J."/>
            <person name="Schuster L."/>
            <person name="Cowan T.M."/>
            <person name="Smanski M.J."/>
            <person name="Chevrette M.G."/>
            <person name="De Carvalho L.P.S."/>
            <person name="Shen B."/>
        </authorList>
    </citation>
    <scope>NUCLEOTIDE SEQUENCE [LARGE SCALE GENOMIC DNA]</scope>
    <source>
        <strain evidence="3 4">NPDC051599</strain>
    </source>
</reference>
<protein>
    <recommendedName>
        <fullName evidence="5">Lipoprotein</fullName>
    </recommendedName>
</protein>